<dbReference type="InterPro" id="IPR000192">
    <property type="entry name" value="Aminotrans_V_dom"/>
</dbReference>
<dbReference type="PANTHER" id="PTHR43092">
    <property type="entry name" value="L-CYSTEINE DESULFHYDRASE"/>
    <property type="match status" value="1"/>
</dbReference>
<proteinExistence type="predicted"/>
<evidence type="ECO:0000259" key="2">
    <source>
        <dbReference type="Pfam" id="PF00266"/>
    </source>
</evidence>
<keyword evidence="3" id="KW-0808">Transferase</keyword>
<dbReference type="SUPFAM" id="SSF53383">
    <property type="entry name" value="PLP-dependent transferases"/>
    <property type="match status" value="1"/>
</dbReference>
<dbReference type="AlphaFoldDB" id="A0AAD5PBQ1"/>
<evidence type="ECO:0000256" key="1">
    <source>
        <dbReference type="ARBA" id="ARBA00022898"/>
    </source>
</evidence>
<dbReference type="Gene3D" id="3.90.1150.10">
    <property type="entry name" value="Aspartate Aminotransferase, domain 1"/>
    <property type="match status" value="1"/>
</dbReference>
<dbReference type="EMBL" id="JAIXMP010000022">
    <property type="protein sequence ID" value="KAI9255617.1"/>
    <property type="molecule type" value="Genomic_DNA"/>
</dbReference>
<sequence length="412" mass="47102">MTKIKSFGRALRPLFYLEDNYVPLNHGSFGVCPKSIHPTLRHYQEESEKHPDRFLKREVFPDLIKNRARLAELVQCDPRELAFVVNASYGINSVLRSGFLNPGDKILCFNTAYNAVERTLVFVEDAHKSTLVTIDLRYPMLDQEILDLTRQTIERELAKDPDVPIRLAVFDAISSVPAVRFPFEAMVQLVREYNILSLVDGAHAVGQIPLNLNEIAPDFFVSNIHKWGFAPRGCAFLYVPKRNQALVHPTVINYAYDGDRALDTTQKFEEEFAWPGTVDFSTYLCIIAALDFRASLGGEERIQKYCNDLARQGGELVAKTLGTEVLENCDKTLTVAMTNVRLPFENKQQLSDGEVIKRIIDKCIYKHNTVCSPYKHNDTWYVRLSAQVYLDLDDFEYFAKVIKHVLKDLENK</sequence>
<organism evidence="3 4">
    <name type="scientific">Phascolomyces articulosus</name>
    <dbReference type="NCBI Taxonomy" id="60185"/>
    <lineage>
        <taxon>Eukaryota</taxon>
        <taxon>Fungi</taxon>
        <taxon>Fungi incertae sedis</taxon>
        <taxon>Mucoromycota</taxon>
        <taxon>Mucoromycotina</taxon>
        <taxon>Mucoromycetes</taxon>
        <taxon>Mucorales</taxon>
        <taxon>Lichtheimiaceae</taxon>
        <taxon>Phascolomyces</taxon>
    </lineage>
</organism>
<evidence type="ECO:0000313" key="3">
    <source>
        <dbReference type="EMBL" id="KAI9255617.1"/>
    </source>
</evidence>
<name>A0AAD5PBQ1_9FUNG</name>
<accession>A0AAD5PBQ1</accession>
<dbReference type="PANTHER" id="PTHR43092:SF2">
    <property type="entry name" value="HERCYNYLCYSTEINE SULFOXIDE LYASE"/>
    <property type="match status" value="1"/>
</dbReference>
<gene>
    <name evidence="3" type="ORF">BDA99DRAFT_442267</name>
</gene>
<dbReference type="GO" id="GO:0016740">
    <property type="term" value="F:transferase activity"/>
    <property type="evidence" value="ECO:0007669"/>
    <property type="project" value="UniProtKB-KW"/>
</dbReference>
<comment type="caution">
    <text evidence="3">The sequence shown here is derived from an EMBL/GenBank/DDBJ whole genome shotgun (WGS) entry which is preliminary data.</text>
</comment>
<dbReference type="Proteomes" id="UP001209540">
    <property type="component" value="Unassembled WGS sequence"/>
</dbReference>
<protein>
    <submittedName>
        <fullName evidence="3">Pyridoxal phosphate-dependent transferase</fullName>
    </submittedName>
</protein>
<feature type="domain" description="Aminotransferase class V" evidence="2">
    <location>
        <begin position="65"/>
        <end position="328"/>
    </location>
</feature>
<dbReference type="Pfam" id="PF00266">
    <property type="entry name" value="Aminotran_5"/>
    <property type="match status" value="1"/>
</dbReference>
<keyword evidence="4" id="KW-1185">Reference proteome</keyword>
<reference evidence="3" key="1">
    <citation type="journal article" date="2022" name="IScience">
        <title>Evolution of zygomycete secretomes and the origins of terrestrial fungal ecologies.</title>
        <authorList>
            <person name="Chang Y."/>
            <person name="Wang Y."/>
            <person name="Mondo S."/>
            <person name="Ahrendt S."/>
            <person name="Andreopoulos W."/>
            <person name="Barry K."/>
            <person name="Beard J."/>
            <person name="Benny G.L."/>
            <person name="Blankenship S."/>
            <person name="Bonito G."/>
            <person name="Cuomo C."/>
            <person name="Desiro A."/>
            <person name="Gervers K.A."/>
            <person name="Hundley H."/>
            <person name="Kuo A."/>
            <person name="LaButti K."/>
            <person name="Lang B.F."/>
            <person name="Lipzen A."/>
            <person name="O'Donnell K."/>
            <person name="Pangilinan J."/>
            <person name="Reynolds N."/>
            <person name="Sandor L."/>
            <person name="Smith M.E."/>
            <person name="Tsang A."/>
            <person name="Grigoriev I.V."/>
            <person name="Stajich J.E."/>
            <person name="Spatafora J.W."/>
        </authorList>
    </citation>
    <scope>NUCLEOTIDE SEQUENCE</scope>
    <source>
        <strain evidence="3">RSA 2281</strain>
    </source>
</reference>
<dbReference type="InterPro" id="IPR015422">
    <property type="entry name" value="PyrdxlP-dep_Trfase_small"/>
</dbReference>
<keyword evidence="1" id="KW-0663">Pyridoxal phosphate</keyword>
<dbReference type="InterPro" id="IPR015421">
    <property type="entry name" value="PyrdxlP-dep_Trfase_major"/>
</dbReference>
<evidence type="ECO:0000313" key="4">
    <source>
        <dbReference type="Proteomes" id="UP001209540"/>
    </source>
</evidence>
<reference evidence="3" key="2">
    <citation type="submission" date="2023-02" db="EMBL/GenBank/DDBJ databases">
        <authorList>
            <consortium name="DOE Joint Genome Institute"/>
            <person name="Mondo S.J."/>
            <person name="Chang Y."/>
            <person name="Wang Y."/>
            <person name="Ahrendt S."/>
            <person name="Andreopoulos W."/>
            <person name="Barry K."/>
            <person name="Beard J."/>
            <person name="Benny G.L."/>
            <person name="Blankenship S."/>
            <person name="Bonito G."/>
            <person name="Cuomo C."/>
            <person name="Desiro A."/>
            <person name="Gervers K.A."/>
            <person name="Hundley H."/>
            <person name="Kuo A."/>
            <person name="LaButti K."/>
            <person name="Lang B.F."/>
            <person name="Lipzen A."/>
            <person name="O'Donnell K."/>
            <person name="Pangilinan J."/>
            <person name="Reynolds N."/>
            <person name="Sandor L."/>
            <person name="Smith M.W."/>
            <person name="Tsang A."/>
            <person name="Grigoriev I.V."/>
            <person name="Stajich J.E."/>
            <person name="Spatafora J.W."/>
        </authorList>
    </citation>
    <scope>NUCLEOTIDE SEQUENCE</scope>
    <source>
        <strain evidence="3">RSA 2281</strain>
    </source>
</reference>
<dbReference type="Gene3D" id="3.40.640.10">
    <property type="entry name" value="Type I PLP-dependent aspartate aminotransferase-like (Major domain)"/>
    <property type="match status" value="1"/>
</dbReference>
<dbReference type="InterPro" id="IPR015424">
    <property type="entry name" value="PyrdxlP-dep_Trfase"/>
</dbReference>